<dbReference type="Proteomes" id="UP000216752">
    <property type="component" value="Chromosome"/>
</dbReference>
<accession>A0ABZ3IMK4</accession>
<gene>
    <name evidence="1" type="ORF">SPSIL_027720</name>
</gene>
<protein>
    <submittedName>
        <fullName evidence="1">Uncharacterized protein</fullName>
    </submittedName>
</protein>
<name>A0ABZ3IMK4_9FIRM</name>
<evidence type="ECO:0000313" key="2">
    <source>
        <dbReference type="Proteomes" id="UP000216752"/>
    </source>
</evidence>
<proteinExistence type="predicted"/>
<sequence>MIFFKSVFSYKSAPHKQKNRLTLTSRRTQRTPLEIKLIPLLSTPRTRRMFCNYGGIRLFIHCLLFGVKLLEPQQNQLQSHGLGVDSNLGLVICQADTVAQQNLLHSYGDTDNPTAVKFTSTSIMIITKVQRYAAIILAGEHPQSLCQQLYIVWYNDSLCIHS</sequence>
<reference evidence="1" key="1">
    <citation type="submission" date="2024-05" db="EMBL/GenBank/DDBJ databases">
        <title>Isolation and characterization of Sporomusa carbonis sp. nov., a carboxydotrophic hydrogenogen in the genus of Sporomusa isolated from a charcoal burning pile.</title>
        <authorList>
            <person name="Boeer T."/>
            <person name="Rosenbaum F."/>
            <person name="Eysell L."/>
            <person name="Mueller V."/>
            <person name="Daniel R."/>
            <person name="Poehlein A."/>
        </authorList>
    </citation>
    <scope>NUCLEOTIDE SEQUENCE [LARGE SCALE GENOMIC DNA]</scope>
    <source>
        <strain evidence="1">DSM 10669</strain>
    </source>
</reference>
<evidence type="ECO:0000313" key="1">
    <source>
        <dbReference type="EMBL" id="XFO66613.1"/>
    </source>
</evidence>
<keyword evidence="2" id="KW-1185">Reference proteome</keyword>
<dbReference type="EMBL" id="CP155573">
    <property type="protein sequence ID" value="XFO66613.1"/>
    <property type="molecule type" value="Genomic_DNA"/>
</dbReference>
<organism evidence="1 2">
    <name type="scientific">Sporomusa silvacetica DSM 10669</name>
    <dbReference type="NCBI Taxonomy" id="1123289"/>
    <lineage>
        <taxon>Bacteria</taxon>
        <taxon>Bacillati</taxon>
        <taxon>Bacillota</taxon>
        <taxon>Negativicutes</taxon>
        <taxon>Selenomonadales</taxon>
        <taxon>Sporomusaceae</taxon>
        <taxon>Sporomusa</taxon>
    </lineage>
</organism>